<dbReference type="Gene3D" id="1.10.443.10">
    <property type="entry name" value="Intergrase catalytic core"/>
    <property type="match status" value="1"/>
</dbReference>
<dbReference type="GO" id="GO:0015074">
    <property type="term" value="P:DNA integration"/>
    <property type="evidence" value="ECO:0007669"/>
    <property type="project" value="InterPro"/>
</dbReference>
<sequence length="312" mass="34094">MGQADKSYTPKIPEADWEHIQDFVMAAVADCDPASPSAKRDLLWACRSHVWWCWKEAGIALTRDEVFRQEAIDEFLAKGVKHTVAPRSVSNLRRLLSSMTEHLLPSATPLPRITPRNTDTALSAPYTDEDVAALRAWATGQTTENRRHNAQVLLALGLGAGLSPTEIGAARIADLTVDADGVVLRVTCDREREREREVPVLAEWAPILADVARSASSPGDFVFRANSARRGGNLISHFTESCNGEPSPNSRRMRNTWIMGHLASGIPVHALMAAAGIESLDGLTKYVTQLPAPTLPQLRNMLAHNGQRIPSS</sequence>
<dbReference type="Proteomes" id="UP000621454">
    <property type="component" value="Unassembled WGS sequence"/>
</dbReference>
<keyword evidence="1" id="KW-0233">DNA recombination</keyword>
<dbReference type="GO" id="GO:0003677">
    <property type="term" value="F:DNA binding"/>
    <property type="evidence" value="ECO:0007669"/>
    <property type="project" value="InterPro"/>
</dbReference>
<dbReference type="InterPro" id="IPR011010">
    <property type="entry name" value="DNA_brk_join_enz"/>
</dbReference>
<dbReference type="InterPro" id="IPR013762">
    <property type="entry name" value="Integrase-like_cat_sf"/>
</dbReference>
<accession>A0A916WXF1</accession>
<dbReference type="SUPFAM" id="SSF56349">
    <property type="entry name" value="DNA breaking-rejoining enzymes"/>
    <property type="match status" value="1"/>
</dbReference>
<dbReference type="RefSeq" id="WP_188587070.1">
    <property type="nucleotide sequence ID" value="NZ_BMGC01000019.1"/>
</dbReference>
<reference evidence="2" key="1">
    <citation type="journal article" date="2014" name="Int. J. Syst. Evol. Microbiol.">
        <title>Complete genome sequence of Corynebacterium casei LMG S-19264T (=DSM 44701T), isolated from a smear-ripened cheese.</title>
        <authorList>
            <consortium name="US DOE Joint Genome Institute (JGI-PGF)"/>
            <person name="Walter F."/>
            <person name="Albersmeier A."/>
            <person name="Kalinowski J."/>
            <person name="Ruckert C."/>
        </authorList>
    </citation>
    <scope>NUCLEOTIDE SEQUENCE</scope>
    <source>
        <strain evidence="2">CGMCC 1.12827</strain>
    </source>
</reference>
<evidence type="ECO:0000313" key="2">
    <source>
        <dbReference type="EMBL" id="GGB37471.1"/>
    </source>
</evidence>
<keyword evidence="3" id="KW-1185">Reference proteome</keyword>
<name>A0A916WXF1_9ACTN</name>
<dbReference type="EMBL" id="BMGC01000019">
    <property type="protein sequence ID" value="GGB37471.1"/>
    <property type="molecule type" value="Genomic_DNA"/>
</dbReference>
<evidence type="ECO:0000256" key="1">
    <source>
        <dbReference type="ARBA" id="ARBA00023172"/>
    </source>
</evidence>
<protein>
    <submittedName>
        <fullName evidence="2">Uncharacterized protein</fullName>
    </submittedName>
</protein>
<proteinExistence type="predicted"/>
<evidence type="ECO:0000313" key="3">
    <source>
        <dbReference type="Proteomes" id="UP000621454"/>
    </source>
</evidence>
<organism evidence="2 3">
    <name type="scientific">Gordonia jinhuaensis</name>
    <dbReference type="NCBI Taxonomy" id="1517702"/>
    <lineage>
        <taxon>Bacteria</taxon>
        <taxon>Bacillati</taxon>
        <taxon>Actinomycetota</taxon>
        <taxon>Actinomycetes</taxon>
        <taxon>Mycobacteriales</taxon>
        <taxon>Gordoniaceae</taxon>
        <taxon>Gordonia</taxon>
    </lineage>
</organism>
<dbReference type="AlphaFoldDB" id="A0A916WXF1"/>
<reference evidence="2" key="2">
    <citation type="submission" date="2020-09" db="EMBL/GenBank/DDBJ databases">
        <authorList>
            <person name="Sun Q."/>
            <person name="Zhou Y."/>
        </authorList>
    </citation>
    <scope>NUCLEOTIDE SEQUENCE</scope>
    <source>
        <strain evidence="2">CGMCC 1.12827</strain>
    </source>
</reference>
<dbReference type="GO" id="GO:0006310">
    <property type="term" value="P:DNA recombination"/>
    <property type="evidence" value="ECO:0007669"/>
    <property type="project" value="UniProtKB-KW"/>
</dbReference>
<comment type="caution">
    <text evidence="2">The sequence shown here is derived from an EMBL/GenBank/DDBJ whole genome shotgun (WGS) entry which is preliminary data.</text>
</comment>
<gene>
    <name evidence="2" type="ORF">GCM10011489_26620</name>
</gene>